<reference evidence="2" key="1">
    <citation type="journal article" date="2020" name="Phytopathology">
        <title>Genome Sequence Resources of Colletotrichum truncatum, C. plurivorum, C. musicola, and C. sojae: Four Species Pathogenic to Soybean (Glycine max).</title>
        <authorList>
            <person name="Rogerio F."/>
            <person name="Boufleur T.R."/>
            <person name="Ciampi-Guillardi M."/>
            <person name="Sukno S.A."/>
            <person name="Thon M.R."/>
            <person name="Massola Junior N.S."/>
            <person name="Baroncelli R."/>
        </authorList>
    </citation>
    <scope>NUCLEOTIDE SEQUENCE</scope>
    <source>
        <strain evidence="2">LFN00145</strain>
    </source>
</reference>
<keyword evidence="3" id="KW-1185">Reference proteome</keyword>
<accession>A0A8H6JF67</accession>
<evidence type="ECO:0000256" key="1">
    <source>
        <dbReference type="SAM" id="MobiDB-lite"/>
    </source>
</evidence>
<organism evidence="2 3">
    <name type="scientific">Colletotrichum plurivorum</name>
    <dbReference type="NCBI Taxonomy" id="2175906"/>
    <lineage>
        <taxon>Eukaryota</taxon>
        <taxon>Fungi</taxon>
        <taxon>Dikarya</taxon>
        <taxon>Ascomycota</taxon>
        <taxon>Pezizomycotina</taxon>
        <taxon>Sordariomycetes</taxon>
        <taxon>Hypocreomycetidae</taxon>
        <taxon>Glomerellales</taxon>
        <taxon>Glomerellaceae</taxon>
        <taxon>Colletotrichum</taxon>
        <taxon>Colletotrichum orchidearum species complex</taxon>
    </lineage>
</organism>
<dbReference type="AlphaFoldDB" id="A0A8H6JF67"/>
<sequence length="89" mass="9724">MSSQRNPVIIHQTASSIRSVYTASSGSYAPSSSSYTSRSMTPAEEYRVYGAGKNHSLKNKGVTVINQNGTGYEYGAPTPEYEPTLSRRR</sequence>
<evidence type="ECO:0000313" key="2">
    <source>
        <dbReference type="EMBL" id="KAF6811822.1"/>
    </source>
</evidence>
<dbReference type="EMBL" id="WIGO01000453">
    <property type="protein sequence ID" value="KAF6811822.1"/>
    <property type="molecule type" value="Genomic_DNA"/>
</dbReference>
<gene>
    <name evidence="2" type="ORF">CPLU01_15037</name>
</gene>
<proteinExistence type="predicted"/>
<feature type="region of interest" description="Disordered" evidence="1">
    <location>
        <begin position="22"/>
        <end position="41"/>
    </location>
</feature>
<name>A0A8H6JF67_9PEZI</name>
<dbReference type="Proteomes" id="UP000654918">
    <property type="component" value="Unassembled WGS sequence"/>
</dbReference>
<evidence type="ECO:0000313" key="3">
    <source>
        <dbReference type="Proteomes" id="UP000654918"/>
    </source>
</evidence>
<protein>
    <submittedName>
        <fullName evidence="2">Uncharacterized protein</fullName>
    </submittedName>
</protein>
<comment type="caution">
    <text evidence="2">The sequence shown here is derived from an EMBL/GenBank/DDBJ whole genome shotgun (WGS) entry which is preliminary data.</text>
</comment>
<feature type="region of interest" description="Disordered" evidence="1">
    <location>
        <begin position="67"/>
        <end position="89"/>
    </location>
</feature>